<reference evidence="5 6" key="1">
    <citation type="submission" date="2019-06" db="EMBL/GenBank/DDBJ databases">
        <title>Whole genome sequence for Rhodospirillaceae sp. R148.</title>
        <authorList>
            <person name="Wang G."/>
        </authorList>
    </citation>
    <scope>NUCLEOTIDE SEQUENCE [LARGE SCALE GENOMIC DNA]</scope>
    <source>
        <strain evidence="5 6">R148</strain>
    </source>
</reference>
<keyword evidence="6" id="KW-1185">Reference proteome</keyword>
<dbReference type="AlphaFoldDB" id="A0A545TYD2"/>
<dbReference type="OrthoDB" id="9806505at2"/>
<dbReference type="PROSITE" id="PS00201">
    <property type="entry name" value="FLAVODOXIN"/>
    <property type="match status" value="1"/>
</dbReference>
<organism evidence="5 6">
    <name type="scientific">Denitrobaculum tricleocarpae</name>
    <dbReference type="NCBI Taxonomy" id="2591009"/>
    <lineage>
        <taxon>Bacteria</taxon>
        <taxon>Pseudomonadati</taxon>
        <taxon>Pseudomonadota</taxon>
        <taxon>Alphaproteobacteria</taxon>
        <taxon>Rhodospirillales</taxon>
        <taxon>Rhodospirillaceae</taxon>
        <taxon>Denitrobaculum</taxon>
    </lineage>
</organism>
<dbReference type="InterPro" id="IPR001226">
    <property type="entry name" value="Flavodoxin_CS"/>
</dbReference>
<comment type="caution">
    <text evidence="5">The sequence shown here is derived from an EMBL/GenBank/DDBJ whole genome shotgun (WGS) entry which is preliminary data.</text>
</comment>
<protein>
    <recommendedName>
        <fullName evidence="4">Flavodoxin-like domain-containing protein</fullName>
    </recommendedName>
</protein>
<comment type="cofactor">
    <cofactor evidence="1">
        <name>FMN</name>
        <dbReference type="ChEBI" id="CHEBI:58210"/>
    </cofactor>
</comment>
<sequence length="187" mass="20888">MTSHLEQKNQHHSRTTMDAERPLRVLIIYYSRTGTTKKLAKVLAEMLNADLAEIRCDRYRPGIFRYLRAGYDSVRIKLPPIRFPPMAPHDYDLVLIGGPVWTSYPALPLRSFLAHPPGLPPRIGLFLTYGGHSDPVVAFEAMAASLSQPVAERLAVKAQHVADGSYVTAARAFAEVLSKVYRDGFKV</sequence>
<gene>
    <name evidence="5" type="ORF">FKG95_08440</name>
</gene>
<dbReference type="InterPro" id="IPR029039">
    <property type="entry name" value="Flavoprotein-like_sf"/>
</dbReference>
<dbReference type="PANTHER" id="PTHR39201:SF1">
    <property type="entry name" value="FLAVODOXIN-LIKE DOMAIN-CONTAINING PROTEIN"/>
    <property type="match status" value="1"/>
</dbReference>
<keyword evidence="3" id="KW-0288">FMN</keyword>
<dbReference type="PANTHER" id="PTHR39201">
    <property type="entry name" value="EXPORTED PROTEIN-RELATED"/>
    <property type="match status" value="1"/>
</dbReference>
<evidence type="ECO:0000256" key="1">
    <source>
        <dbReference type="ARBA" id="ARBA00001917"/>
    </source>
</evidence>
<dbReference type="PROSITE" id="PS50902">
    <property type="entry name" value="FLAVODOXIN_LIKE"/>
    <property type="match status" value="1"/>
</dbReference>
<dbReference type="Gene3D" id="3.40.50.360">
    <property type="match status" value="1"/>
</dbReference>
<dbReference type="GO" id="GO:0010181">
    <property type="term" value="F:FMN binding"/>
    <property type="evidence" value="ECO:0007669"/>
    <property type="project" value="InterPro"/>
</dbReference>
<name>A0A545TYD2_9PROT</name>
<dbReference type="RefSeq" id="WP_142895867.1">
    <property type="nucleotide sequence ID" value="NZ_ML660053.1"/>
</dbReference>
<evidence type="ECO:0000313" key="6">
    <source>
        <dbReference type="Proteomes" id="UP000315252"/>
    </source>
</evidence>
<proteinExistence type="predicted"/>
<dbReference type="Proteomes" id="UP000315252">
    <property type="component" value="Unassembled WGS sequence"/>
</dbReference>
<keyword evidence="2" id="KW-0285">Flavoprotein</keyword>
<accession>A0A545TYD2</accession>
<dbReference type="GO" id="GO:0009055">
    <property type="term" value="F:electron transfer activity"/>
    <property type="evidence" value="ECO:0007669"/>
    <property type="project" value="InterPro"/>
</dbReference>
<feature type="domain" description="Flavodoxin-like" evidence="4">
    <location>
        <begin position="25"/>
        <end position="187"/>
    </location>
</feature>
<dbReference type="SUPFAM" id="SSF52218">
    <property type="entry name" value="Flavoproteins"/>
    <property type="match status" value="1"/>
</dbReference>
<dbReference type="EMBL" id="VHSH01000002">
    <property type="protein sequence ID" value="TQV82236.1"/>
    <property type="molecule type" value="Genomic_DNA"/>
</dbReference>
<evidence type="ECO:0000259" key="4">
    <source>
        <dbReference type="PROSITE" id="PS50902"/>
    </source>
</evidence>
<evidence type="ECO:0000256" key="2">
    <source>
        <dbReference type="ARBA" id="ARBA00022630"/>
    </source>
</evidence>
<dbReference type="InterPro" id="IPR008254">
    <property type="entry name" value="Flavodoxin/NO_synth"/>
</dbReference>
<evidence type="ECO:0000256" key="3">
    <source>
        <dbReference type="ARBA" id="ARBA00022643"/>
    </source>
</evidence>
<evidence type="ECO:0000313" key="5">
    <source>
        <dbReference type="EMBL" id="TQV82236.1"/>
    </source>
</evidence>